<feature type="non-terminal residue" evidence="1">
    <location>
        <position position="1"/>
    </location>
</feature>
<comment type="caution">
    <text evidence="1">The sequence shown here is derived from an EMBL/GenBank/DDBJ whole genome shotgun (WGS) entry which is preliminary data.</text>
</comment>
<feature type="non-terminal residue" evidence="1">
    <location>
        <position position="67"/>
    </location>
</feature>
<accession>A0ACC1JUJ2</accession>
<gene>
    <name evidence="1" type="ORF">GGI18_005762</name>
</gene>
<dbReference type="Proteomes" id="UP001140066">
    <property type="component" value="Unassembled WGS sequence"/>
</dbReference>
<proteinExistence type="predicted"/>
<organism evidence="1 2">
    <name type="scientific">Coemansia linderi</name>
    <dbReference type="NCBI Taxonomy" id="2663919"/>
    <lineage>
        <taxon>Eukaryota</taxon>
        <taxon>Fungi</taxon>
        <taxon>Fungi incertae sedis</taxon>
        <taxon>Zoopagomycota</taxon>
        <taxon>Kickxellomycotina</taxon>
        <taxon>Kickxellomycetes</taxon>
        <taxon>Kickxellales</taxon>
        <taxon>Kickxellaceae</taxon>
        <taxon>Coemansia</taxon>
    </lineage>
</organism>
<reference evidence="1" key="1">
    <citation type="submission" date="2022-07" db="EMBL/GenBank/DDBJ databases">
        <title>Phylogenomic reconstructions and comparative analyses of Kickxellomycotina fungi.</title>
        <authorList>
            <person name="Reynolds N.K."/>
            <person name="Stajich J.E."/>
            <person name="Barry K."/>
            <person name="Grigoriev I.V."/>
            <person name="Crous P."/>
            <person name="Smith M.E."/>
        </authorList>
    </citation>
    <scope>NUCLEOTIDE SEQUENCE</scope>
    <source>
        <strain evidence="1">BCRC 34191</strain>
    </source>
</reference>
<keyword evidence="2" id="KW-1185">Reference proteome</keyword>
<dbReference type="EMBL" id="JANBUK010003410">
    <property type="protein sequence ID" value="KAJ2767607.1"/>
    <property type="molecule type" value="Genomic_DNA"/>
</dbReference>
<evidence type="ECO:0000313" key="1">
    <source>
        <dbReference type="EMBL" id="KAJ2767607.1"/>
    </source>
</evidence>
<name>A0ACC1JUJ2_9FUNG</name>
<evidence type="ECO:0000313" key="2">
    <source>
        <dbReference type="Proteomes" id="UP001140066"/>
    </source>
</evidence>
<protein>
    <submittedName>
        <fullName evidence="1">Uncharacterized protein</fullName>
    </submittedName>
</protein>
<sequence length="67" mass="7167">SSSTSTTSSYRSAVSNPSATGKTRLLATIRLCRSRATRHSLPSKRRACTSTPWLAQSTTRHPASTSS</sequence>